<feature type="transmembrane region" description="Helical" evidence="12">
    <location>
        <begin position="263"/>
        <end position="283"/>
    </location>
</feature>
<feature type="transmembrane region" description="Helical" evidence="12">
    <location>
        <begin position="231"/>
        <end position="251"/>
    </location>
</feature>
<dbReference type="PANTHER" id="PTHR42985">
    <property type="entry name" value="SODIUM-COUPLED MONOCARBOXYLATE TRANSPORTER"/>
    <property type="match status" value="1"/>
</dbReference>
<evidence type="ECO:0000256" key="11">
    <source>
        <dbReference type="RuleBase" id="RU362091"/>
    </source>
</evidence>
<feature type="transmembrane region" description="Helical" evidence="12">
    <location>
        <begin position="512"/>
        <end position="532"/>
    </location>
</feature>
<gene>
    <name evidence="13" type="ORF">O3P69_003949</name>
</gene>
<evidence type="ECO:0000256" key="2">
    <source>
        <dbReference type="ARBA" id="ARBA00006434"/>
    </source>
</evidence>
<evidence type="ECO:0000256" key="4">
    <source>
        <dbReference type="ARBA" id="ARBA00022475"/>
    </source>
</evidence>
<evidence type="ECO:0000256" key="12">
    <source>
        <dbReference type="SAM" id="Phobius"/>
    </source>
</evidence>
<feature type="transmembrane region" description="Helical" evidence="12">
    <location>
        <begin position="628"/>
        <end position="648"/>
    </location>
</feature>
<feature type="transmembrane region" description="Helical" evidence="12">
    <location>
        <begin position="295"/>
        <end position="322"/>
    </location>
</feature>
<evidence type="ECO:0000256" key="1">
    <source>
        <dbReference type="ARBA" id="ARBA00004651"/>
    </source>
</evidence>
<feature type="transmembrane region" description="Helical" evidence="12">
    <location>
        <begin position="185"/>
        <end position="210"/>
    </location>
</feature>
<dbReference type="InterPro" id="IPR001734">
    <property type="entry name" value="Na/solute_symporter"/>
</dbReference>
<keyword evidence="6 12" id="KW-1133">Transmembrane helix</keyword>
<evidence type="ECO:0000313" key="13">
    <source>
        <dbReference type="EMBL" id="KAK8398436.1"/>
    </source>
</evidence>
<evidence type="ECO:0000256" key="5">
    <source>
        <dbReference type="ARBA" id="ARBA00022692"/>
    </source>
</evidence>
<dbReference type="InterPro" id="IPR038377">
    <property type="entry name" value="Na/Glc_symporter_sf"/>
</dbReference>
<feature type="transmembrane region" description="Helical" evidence="12">
    <location>
        <begin position="342"/>
        <end position="360"/>
    </location>
</feature>
<keyword evidence="4" id="KW-1003">Cell membrane</keyword>
<dbReference type="Proteomes" id="UP001487740">
    <property type="component" value="Unassembled WGS sequence"/>
</dbReference>
<dbReference type="CDD" id="cd11492">
    <property type="entry name" value="SLC5sbd_NIS-SMVT"/>
    <property type="match status" value="1"/>
</dbReference>
<dbReference type="Pfam" id="PF00474">
    <property type="entry name" value="SSF"/>
    <property type="match status" value="1"/>
</dbReference>
<dbReference type="EMBL" id="JARAKH010000012">
    <property type="protein sequence ID" value="KAK8398436.1"/>
    <property type="molecule type" value="Genomic_DNA"/>
</dbReference>
<evidence type="ECO:0000313" key="14">
    <source>
        <dbReference type="Proteomes" id="UP001487740"/>
    </source>
</evidence>
<name>A0AAW0UHL6_SCYPA</name>
<evidence type="ECO:0000256" key="8">
    <source>
        <dbReference type="ARBA" id="ARBA00023065"/>
    </source>
</evidence>
<reference evidence="13 14" key="1">
    <citation type="submission" date="2023-03" db="EMBL/GenBank/DDBJ databases">
        <title>High-quality genome of Scylla paramamosain provides insights in environmental adaptation.</title>
        <authorList>
            <person name="Zhang L."/>
        </authorList>
    </citation>
    <scope>NUCLEOTIDE SEQUENCE [LARGE SCALE GENOMIC DNA]</scope>
    <source>
        <strain evidence="13">LZ_2023a</strain>
        <tissue evidence="13">Muscle</tissue>
    </source>
</reference>
<feature type="transmembrane region" description="Helical" evidence="12">
    <location>
        <begin position="115"/>
        <end position="134"/>
    </location>
</feature>
<keyword evidence="9 12" id="KW-0472">Membrane</keyword>
<protein>
    <recommendedName>
        <fullName evidence="15">Sodium-dependent multivitamin transporter</fullName>
    </recommendedName>
</protein>
<dbReference type="AlphaFoldDB" id="A0AAW0UHL6"/>
<evidence type="ECO:0008006" key="15">
    <source>
        <dbReference type="Google" id="ProtNLM"/>
    </source>
</evidence>
<evidence type="ECO:0000256" key="9">
    <source>
        <dbReference type="ARBA" id="ARBA00023136"/>
    </source>
</evidence>
<dbReference type="GO" id="GO:0015293">
    <property type="term" value="F:symporter activity"/>
    <property type="evidence" value="ECO:0007669"/>
    <property type="project" value="TreeGrafter"/>
</dbReference>
<keyword evidence="7" id="KW-0915">Sodium</keyword>
<sequence>MTGKERREKVRGLAILGYKILRHVSACHSTLALMLRLRDEARGIRQGDTQAEFRSNSLRTEHLAASPTSLTAKALSINRNHVRSAMATTSPTTAATAAVMGEAEAAAVHFTLLDYMLFVLMLVVSLGIGIVSAFKNRHNVSTQEYLVGNRKMSPVAVGLSLLGGWVSAVSILGNATEVYFYGTQLVTSLLGCIPASILVVTVILPLLYELRIISINEYIELRYNSATLRKLMTLCVLFTNYFFMGVCLYTPSLALTTVTSLPSWAATLIMGSVCTIYITIGGVKAVVYTDVMQTLLMFGGVLAVVVTCCQDLGGLGNVWTIAQRGGRISFFDMNTSIFERHTFLSTFVLGFYVFLNNVGFNPIMFQRFAAVSTVQSAVRLSVFFLFGMAALWIVFFLSGLVAYASYADCDPLTAGLIQKPDQIIPFLVTDRLSRFSGLVGIFVAAVYSGVLSTVSSCANSVACVFWEDFLKPRPYFSKFSDAKATNVVKLISAVSGVVAIMLGLLVEEMGNIFVVAYSVCGAVVGPMTGVYLTGIFAPWVTVKGATMGFFVSLVFNLWVVIGKLARGGGSPSMLPLSTAGCLAPLMNTTLPDVLPTTSYITTLLNTTATAVASETLDEGTVYDISYCYLGIAGVVITMVVSTLTSLLAGPTKPDSLRKGVVSPTCLKVYTWVWSRLHGHQDDDKRKEARHLSV</sequence>
<keyword evidence="8" id="KW-0406">Ion transport</keyword>
<comment type="caution">
    <text evidence="13">The sequence shown here is derived from an EMBL/GenBank/DDBJ whole genome shotgun (WGS) entry which is preliminary data.</text>
</comment>
<dbReference type="PANTHER" id="PTHR42985:SF40">
    <property type="entry name" value="LD47995P-RELATED"/>
    <property type="match status" value="1"/>
</dbReference>
<comment type="subcellular location">
    <subcellularLocation>
        <location evidence="1">Cell membrane</location>
        <topology evidence="1">Multi-pass membrane protein</topology>
    </subcellularLocation>
</comment>
<organism evidence="13 14">
    <name type="scientific">Scylla paramamosain</name>
    <name type="common">Mud crab</name>
    <dbReference type="NCBI Taxonomy" id="85552"/>
    <lineage>
        <taxon>Eukaryota</taxon>
        <taxon>Metazoa</taxon>
        <taxon>Ecdysozoa</taxon>
        <taxon>Arthropoda</taxon>
        <taxon>Crustacea</taxon>
        <taxon>Multicrustacea</taxon>
        <taxon>Malacostraca</taxon>
        <taxon>Eumalacostraca</taxon>
        <taxon>Eucarida</taxon>
        <taxon>Decapoda</taxon>
        <taxon>Pleocyemata</taxon>
        <taxon>Brachyura</taxon>
        <taxon>Eubrachyura</taxon>
        <taxon>Portunoidea</taxon>
        <taxon>Portunidae</taxon>
        <taxon>Portuninae</taxon>
        <taxon>Scylla</taxon>
    </lineage>
</organism>
<evidence type="ECO:0000256" key="6">
    <source>
        <dbReference type="ARBA" id="ARBA00022989"/>
    </source>
</evidence>
<keyword evidence="14" id="KW-1185">Reference proteome</keyword>
<feature type="transmembrane region" description="Helical" evidence="12">
    <location>
        <begin position="544"/>
        <end position="565"/>
    </location>
</feature>
<feature type="transmembrane region" description="Helical" evidence="12">
    <location>
        <begin position="155"/>
        <end position="173"/>
    </location>
</feature>
<feature type="transmembrane region" description="Helical" evidence="12">
    <location>
        <begin position="487"/>
        <end position="506"/>
    </location>
</feature>
<dbReference type="Gene3D" id="1.20.1730.10">
    <property type="entry name" value="Sodium/glucose cotransporter"/>
    <property type="match status" value="1"/>
</dbReference>
<accession>A0AAW0UHL6</accession>
<dbReference type="NCBIfam" id="TIGR00813">
    <property type="entry name" value="sss"/>
    <property type="match status" value="1"/>
</dbReference>
<dbReference type="InterPro" id="IPR051163">
    <property type="entry name" value="Sodium:Solute_Symporter_SSF"/>
</dbReference>
<keyword evidence="3" id="KW-0813">Transport</keyword>
<keyword evidence="10" id="KW-0739">Sodium transport</keyword>
<evidence type="ECO:0000256" key="10">
    <source>
        <dbReference type="ARBA" id="ARBA00023201"/>
    </source>
</evidence>
<proteinExistence type="inferred from homology"/>
<dbReference type="GO" id="GO:0005886">
    <property type="term" value="C:plasma membrane"/>
    <property type="evidence" value="ECO:0007669"/>
    <property type="project" value="UniProtKB-SubCell"/>
</dbReference>
<comment type="similarity">
    <text evidence="2 11">Belongs to the sodium:solute symporter (SSF) (TC 2.A.21) family.</text>
</comment>
<dbReference type="GO" id="GO:0006814">
    <property type="term" value="P:sodium ion transport"/>
    <property type="evidence" value="ECO:0007669"/>
    <property type="project" value="UniProtKB-KW"/>
</dbReference>
<evidence type="ECO:0000256" key="7">
    <source>
        <dbReference type="ARBA" id="ARBA00023053"/>
    </source>
</evidence>
<keyword evidence="5 12" id="KW-0812">Transmembrane</keyword>
<feature type="transmembrane region" description="Helical" evidence="12">
    <location>
        <begin position="380"/>
        <end position="406"/>
    </location>
</feature>
<evidence type="ECO:0000256" key="3">
    <source>
        <dbReference type="ARBA" id="ARBA00022448"/>
    </source>
</evidence>
<feature type="transmembrane region" description="Helical" evidence="12">
    <location>
        <begin position="435"/>
        <end position="466"/>
    </location>
</feature>
<dbReference type="PROSITE" id="PS50283">
    <property type="entry name" value="NA_SOLUT_SYMP_3"/>
    <property type="match status" value="1"/>
</dbReference>